<sequence>MQELFTGTSADGSLAMDQHTCTIDSHDSNNDEGLYDLNCYPQYDYMRALLRRILTLCQQHMVLKDLQFMYVLIIPHLALAELVRSAQEVAGRLVRSDKKSRVFRGVR</sequence>
<dbReference type="AlphaFoldDB" id="A0A8R7TY93"/>
<proteinExistence type="predicted"/>
<evidence type="ECO:0000313" key="1">
    <source>
        <dbReference type="EnsemblPlants" id="TuG1812G0300003898.01.T01.cds384644"/>
    </source>
</evidence>
<accession>A0A8R7TY93</accession>
<reference evidence="2" key="1">
    <citation type="journal article" date="2013" name="Nature">
        <title>Draft genome of the wheat A-genome progenitor Triticum urartu.</title>
        <authorList>
            <person name="Ling H.Q."/>
            <person name="Zhao S."/>
            <person name="Liu D."/>
            <person name="Wang J."/>
            <person name="Sun H."/>
            <person name="Zhang C."/>
            <person name="Fan H."/>
            <person name="Li D."/>
            <person name="Dong L."/>
            <person name="Tao Y."/>
            <person name="Gao C."/>
            <person name="Wu H."/>
            <person name="Li Y."/>
            <person name="Cui Y."/>
            <person name="Guo X."/>
            <person name="Zheng S."/>
            <person name="Wang B."/>
            <person name="Yu K."/>
            <person name="Liang Q."/>
            <person name="Yang W."/>
            <person name="Lou X."/>
            <person name="Chen J."/>
            <person name="Feng M."/>
            <person name="Jian J."/>
            <person name="Zhang X."/>
            <person name="Luo G."/>
            <person name="Jiang Y."/>
            <person name="Liu J."/>
            <person name="Wang Z."/>
            <person name="Sha Y."/>
            <person name="Zhang B."/>
            <person name="Wu H."/>
            <person name="Tang D."/>
            <person name="Shen Q."/>
            <person name="Xue P."/>
            <person name="Zou S."/>
            <person name="Wang X."/>
            <person name="Liu X."/>
            <person name="Wang F."/>
            <person name="Yang Y."/>
            <person name="An X."/>
            <person name="Dong Z."/>
            <person name="Zhang K."/>
            <person name="Zhang X."/>
            <person name="Luo M.C."/>
            <person name="Dvorak J."/>
            <person name="Tong Y."/>
            <person name="Wang J."/>
            <person name="Yang H."/>
            <person name="Li Z."/>
            <person name="Wang D."/>
            <person name="Zhang A."/>
            <person name="Wang J."/>
        </authorList>
    </citation>
    <scope>NUCLEOTIDE SEQUENCE</scope>
    <source>
        <strain evidence="2">cv. G1812</strain>
    </source>
</reference>
<organism evidence="1 2">
    <name type="scientific">Triticum urartu</name>
    <name type="common">Red wild einkorn</name>
    <name type="synonym">Crithodium urartu</name>
    <dbReference type="NCBI Taxonomy" id="4572"/>
    <lineage>
        <taxon>Eukaryota</taxon>
        <taxon>Viridiplantae</taxon>
        <taxon>Streptophyta</taxon>
        <taxon>Embryophyta</taxon>
        <taxon>Tracheophyta</taxon>
        <taxon>Spermatophyta</taxon>
        <taxon>Magnoliopsida</taxon>
        <taxon>Liliopsida</taxon>
        <taxon>Poales</taxon>
        <taxon>Poaceae</taxon>
        <taxon>BOP clade</taxon>
        <taxon>Pooideae</taxon>
        <taxon>Triticodae</taxon>
        <taxon>Triticeae</taxon>
        <taxon>Triticinae</taxon>
        <taxon>Triticum</taxon>
    </lineage>
</organism>
<keyword evidence="2" id="KW-1185">Reference proteome</keyword>
<name>A0A8R7TY93_TRIUA</name>
<dbReference type="EnsemblPlants" id="TuG1812G0300003898.01.T01">
    <property type="protein sequence ID" value="TuG1812G0300003898.01.T01.cds384644"/>
    <property type="gene ID" value="TuG1812G0300003898.01"/>
</dbReference>
<evidence type="ECO:0000313" key="2">
    <source>
        <dbReference type="Proteomes" id="UP000015106"/>
    </source>
</evidence>
<dbReference type="Proteomes" id="UP000015106">
    <property type="component" value="Chromosome 3"/>
</dbReference>
<reference evidence="1" key="2">
    <citation type="submission" date="2018-03" db="EMBL/GenBank/DDBJ databases">
        <title>The Triticum urartu genome reveals the dynamic nature of wheat genome evolution.</title>
        <authorList>
            <person name="Ling H."/>
            <person name="Ma B."/>
            <person name="Shi X."/>
            <person name="Liu H."/>
            <person name="Dong L."/>
            <person name="Sun H."/>
            <person name="Cao Y."/>
            <person name="Gao Q."/>
            <person name="Zheng S."/>
            <person name="Li Y."/>
            <person name="Yu Y."/>
            <person name="Du H."/>
            <person name="Qi M."/>
            <person name="Li Y."/>
            <person name="Yu H."/>
            <person name="Cui Y."/>
            <person name="Wang N."/>
            <person name="Chen C."/>
            <person name="Wu H."/>
            <person name="Zhao Y."/>
            <person name="Zhang J."/>
            <person name="Li Y."/>
            <person name="Zhou W."/>
            <person name="Zhang B."/>
            <person name="Hu W."/>
            <person name="Eijk M."/>
            <person name="Tang J."/>
            <person name="Witsenboer H."/>
            <person name="Zhao S."/>
            <person name="Li Z."/>
            <person name="Zhang A."/>
            <person name="Wang D."/>
            <person name="Liang C."/>
        </authorList>
    </citation>
    <scope>NUCLEOTIDE SEQUENCE [LARGE SCALE GENOMIC DNA]</scope>
    <source>
        <strain evidence="1">cv. G1812</strain>
    </source>
</reference>
<dbReference type="Gramene" id="TuG1812G0300003898.01.T01">
    <property type="protein sequence ID" value="TuG1812G0300003898.01.T01.cds384644"/>
    <property type="gene ID" value="TuG1812G0300003898.01"/>
</dbReference>
<protein>
    <submittedName>
        <fullName evidence="1">Uncharacterized protein</fullName>
    </submittedName>
</protein>
<reference evidence="1" key="3">
    <citation type="submission" date="2022-06" db="UniProtKB">
        <authorList>
            <consortium name="EnsemblPlants"/>
        </authorList>
    </citation>
    <scope>IDENTIFICATION</scope>
</reference>